<comment type="similarity">
    <text evidence="1">Belongs to the cytochrome P450 family.</text>
</comment>
<evidence type="ECO:0000313" key="9">
    <source>
        <dbReference type="Proteomes" id="UP001223520"/>
    </source>
</evidence>
<evidence type="ECO:0000256" key="4">
    <source>
        <dbReference type="ARBA" id="ARBA00023002"/>
    </source>
</evidence>
<dbReference type="EMBL" id="CP124543">
    <property type="protein sequence ID" value="WGV26212.1"/>
    <property type="molecule type" value="Genomic_DNA"/>
</dbReference>
<dbReference type="CDD" id="cd11053">
    <property type="entry name" value="CYP110-like"/>
    <property type="match status" value="1"/>
</dbReference>
<evidence type="ECO:0000256" key="1">
    <source>
        <dbReference type="ARBA" id="ARBA00010617"/>
    </source>
</evidence>
<accession>A0AAJ6NT99</accession>
<dbReference type="PRINTS" id="PR00385">
    <property type="entry name" value="P450"/>
</dbReference>
<sequence>MKLPDGPKTSPLLQLLQWSNDTLGYMKASTQSYGDIFSARLGSNSNLTVYVSNPQAIQQILVGESKEFDNTGNQLFKPILGKYSLTTLTGESHRRHRQLIMPSFHGGRLKAYGNQICDITQQVFNQLTPGKTFLARSAVQEISEQVILNAVFGVNKGERLQKLNQLVSSILEYAKYPFVSSLFFLPFLRKDLGRWSPWGYVCHLMRQIDELLYSEIQECRQKCNPESTDILSLLMSSRDENGEPMTDEELRDELLTLMVGGKDGIASAMAWSLYWVHHLPHIREKLIEEIDTLGSSPDHVSIVRLPYLNAVYKEILRISPVEIQAEPRIVKSPVELLGYELPIGTILIPSIYLVHQRQDLYPEPQQFKPERFLEKQFPYYEYLPYGGGDRRCPGSAFAEFTMKLVLATILSHYQLKLANNRPVRPVLSGLNLVPGDGVKMVFLGTRTSTATQKSKDLLSEVE</sequence>
<dbReference type="GO" id="GO:0020037">
    <property type="term" value="F:heme binding"/>
    <property type="evidence" value="ECO:0007669"/>
    <property type="project" value="InterPro"/>
</dbReference>
<keyword evidence="2 7" id="KW-0349">Heme</keyword>
<evidence type="ECO:0000256" key="7">
    <source>
        <dbReference type="PIRSR" id="PIRSR602401-1"/>
    </source>
</evidence>
<dbReference type="Proteomes" id="UP001223520">
    <property type="component" value="Chromosome"/>
</dbReference>
<dbReference type="InterPro" id="IPR050196">
    <property type="entry name" value="Cytochrome_P450_Monoox"/>
</dbReference>
<dbReference type="Pfam" id="PF00067">
    <property type="entry name" value="p450"/>
    <property type="match status" value="1"/>
</dbReference>
<dbReference type="RefSeq" id="WP_281483467.1">
    <property type="nucleotide sequence ID" value="NZ_CP124543.1"/>
</dbReference>
<name>A0AAJ6NT99_9CYAN</name>
<dbReference type="Gene3D" id="1.10.630.10">
    <property type="entry name" value="Cytochrome P450"/>
    <property type="match status" value="1"/>
</dbReference>
<protein>
    <submittedName>
        <fullName evidence="8">Cytochrome P450</fullName>
    </submittedName>
</protein>
<dbReference type="PRINTS" id="PR00463">
    <property type="entry name" value="EP450I"/>
</dbReference>
<dbReference type="PANTHER" id="PTHR24291">
    <property type="entry name" value="CYTOCHROME P450 FAMILY 4"/>
    <property type="match status" value="1"/>
</dbReference>
<organism evidence="8 9">
    <name type="scientific">Halotia branconii CENA392</name>
    <dbReference type="NCBI Taxonomy" id="1539056"/>
    <lineage>
        <taxon>Bacteria</taxon>
        <taxon>Bacillati</taxon>
        <taxon>Cyanobacteriota</taxon>
        <taxon>Cyanophyceae</taxon>
        <taxon>Nostocales</taxon>
        <taxon>Nodulariaceae</taxon>
        <taxon>Halotia</taxon>
    </lineage>
</organism>
<dbReference type="GO" id="GO:0005506">
    <property type="term" value="F:iron ion binding"/>
    <property type="evidence" value="ECO:0007669"/>
    <property type="project" value="InterPro"/>
</dbReference>
<dbReference type="GO" id="GO:0016705">
    <property type="term" value="F:oxidoreductase activity, acting on paired donors, with incorporation or reduction of molecular oxygen"/>
    <property type="evidence" value="ECO:0007669"/>
    <property type="project" value="InterPro"/>
</dbReference>
<dbReference type="InterPro" id="IPR036396">
    <property type="entry name" value="Cyt_P450_sf"/>
</dbReference>
<keyword evidence="4" id="KW-0560">Oxidoreductase</keyword>
<evidence type="ECO:0000256" key="5">
    <source>
        <dbReference type="ARBA" id="ARBA00023004"/>
    </source>
</evidence>
<dbReference type="InterPro" id="IPR002401">
    <property type="entry name" value="Cyt_P450_E_grp-I"/>
</dbReference>
<keyword evidence="9" id="KW-1185">Reference proteome</keyword>
<keyword evidence="5 7" id="KW-0408">Iron</keyword>
<keyword evidence="6" id="KW-0503">Monooxygenase</keyword>
<evidence type="ECO:0000256" key="6">
    <source>
        <dbReference type="ARBA" id="ARBA00023033"/>
    </source>
</evidence>
<proteinExistence type="inferred from homology"/>
<evidence type="ECO:0000313" key="8">
    <source>
        <dbReference type="EMBL" id="WGV26212.1"/>
    </source>
</evidence>
<gene>
    <name evidence="8" type="ORF">QI031_01470</name>
</gene>
<dbReference type="InterPro" id="IPR001128">
    <property type="entry name" value="Cyt_P450"/>
</dbReference>
<evidence type="ECO:0000256" key="2">
    <source>
        <dbReference type="ARBA" id="ARBA00022617"/>
    </source>
</evidence>
<dbReference type="SUPFAM" id="SSF48264">
    <property type="entry name" value="Cytochrome P450"/>
    <property type="match status" value="1"/>
</dbReference>
<comment type="cofactor">
    <cofactor evidence="7">
        <name>heme</name>
        <dbReference type="ChEBI" id="CHEBI:30413"/>
    </cofactor>
</comment>
<dbReference type="GO" id="GO:0004497">
    <property type="term" value="F:monooxygenase activity"/>
    <property type="evidence" value="ECO:0007669"/>
    <property type="project" value="UniProtKB-KW"/>
</dbReference>
<dbReference type="AlphaFoldDB" id="A0AAJ6NT99"/>
<dbReference type="KEGG" id="hbq:QI031_01470"/>
<reference evidence="8 9" key="1">
    <citation type="journal article" date="2023" name="Limnol Oceanogr Lett">
        <title>Environmental adaptations by the intertidal Antarctic cyanobacterium Halotia branconii CENA392 as revealed using long-read genome sequencing.</title>
        <authorList>
            <person name="Dextro R.B."/>
            <person name="Delbaje E."/>
            <person name="Freitas P.N.N."/>
            <person name="Geraldes V."/>
            <person name="Pinto E."/>
            <person name="Long P.F."/>
            <person name="Fiore M.F."/>
        </authorList>
    </citation>
    <scope>NUCLEOTIDE SEQUENCE [LARGE SCALE GENOMIC DNA]</scope>
    <source>
        <strain evidence="8 9">CENA392</strain>
    </source>
</reference>
<dbReference type="PANTHER" id="PTHR24291:SF50">
    <property type="entry name" value="BIFUNCTIONAL ALBAFLAVENONE MONOOXYGENASE_TERPENE SYNTHASE"/>
    <property type="match status" value="1"/>
</dbReference>
<feature type="binding site" description="axial binding residue" evidence="7">
    <location>
        <position position="392"/>
    </location>
    <ligand>
        <name>heme</name>
        <dbReference type="ChEBI" id="CHEBI:30413"/>
    </ligand>
    <ligandPart>
        <name>Fe</name>
        <dbReference type="ChEBI" id="CHEBI:18248"/>
    </ligandPart>
</feature>
<keyword evidence="3 7" id="KW-0479">Metal-binding</keyword>
<evidence type="ECO:0000256" key="3">
    <source>
        <dbReference type="ARBA" id="ARBA00022723"/>
    </source>
</evidence>